<dbReference type="Gene3D" id="3.60.110.10">
    <property type="entry name" value="Carbon-nitrogen hydrolase"/>
    <property type="match status" value="1"/>
</dbReference>
<comment type="pathway">
    <text evidence="5">Cofactor biosynthesis; NAD(+) biosynthesis; NAD(+) from deamido-NAD(+) (L-Gln route): step 1/1.</text>
</comment>
<dbReference type="PIRSF" id="PIRSF006630">
    <property type="entry name" value="NADS_GAT"/>
    <property type="match status" value="1"/>
</dbReference>
<evidence type="ECO:0000313" key="7">
    <source>
        <dbReference type="EMBL" id="PQM47768.1"/>
    </source>
</evidence>
<proteinExistence type="inferred from homology"/>
<protein>
    <recommendedName>
        <fullName evidence="5">Glutamine-dependent NAD(+) synthetase</fullName>
        <ecNumber evidence="5">6.3.5.1</ecNumber>
    </recommendedName>
    <alternativeName>
        <fullName evidence="5">NAD(+) synthase [glutamine-hydrolyzing]</fullName>
    </alternativeName>
</protein>
<dbReference type="SUPFAM" id="SSF52402">
    <property type="entry name" value="Adenine nucleotide alpha hydrolases-like"/>
    <property type="match status" value="1"/>
</dbReference>
<keyword evidence="3 5" id="KW-0067">ATP-binding</keyword>
<dbReference type="GO" id="GO:0004359">
    <property type="term" value="F:glutaminase activity"/>
    <property type="evidence" value="ECO:0007669"/>
    <property type="project" value="InterPro"/>
</dbReference>
<dbReference type="PANTHER" id="PTHR23090">
    <property type="entry name" value="NH 3 /GLUTAMINE-DEPENDENT NAD + SYNTHETASE"/>
    <property type="match status" value="1"/>
</dbReference>
<comment type="caution">
    <text evidence="7">The sequence shown here is derived from an EMBL/GenBank/DDBJ whole genome shotgun (WGS) entry which is preliminary data.</text>
</comment>
<gene>
    <name evidence="7" type="primary">nadE</name>
    <name evidence="7" type="ORF">C1Y40_02030</name>
</gene>
<dbReference type="FunFam" id="3.40.50.620:FF:000155">
    <property type="entry name" value="Glutamine-dependent NAD(+) synthetase"/>
    <property type="match status" value="1"/>
</dbReference>
<organism evidence="7 8">
    <name type="scientific">Mycobacterium talmoniae</name>
    <dbReference type="NCBI Taxonomy" id="1858794"/>
    <lineage>
        <taxon>Bacteria</taxon>
        <taxon>Bacillati</taxon>
        <taxon>Actinomycetota</taxon>
        <taxon>Actinomycetes</taxon>
        <taxon>Mycobacteriales</taxon>
        <taxon>Mycobacteriaceae</taxon>
        <taxon>Mycobacterium</taxon>
    </lineage>
</organism>
<keyword evidence="1 5" id="KW-0436">Ligase</keyword>
<name>A0A2S8BMB4_9MYCO</name>
<evidence type="ECO:0000256" key="3">
    <source>
        <dbReference type="ARBA" id="ARBA00022840"/>
    </source>
</evidence>
<dbReference type="NCBIfam" id="NF002730">
    <property type="entry name" value="PRK02628.1"/>
    <property type="match status" value="1"/>
</dbReference>
<dbReference type="EC" id="6.3.5.1" evidence="5"/>
<dbReference type="InterPro" id="IPR014729">
    <property type="entry name" value="Rossmann-like_a/b/a_fold"/>
</dbReference>
<evidence type="ECO:0000256" key="5">
    <source>
        <dbReference type="PIRNR" id="PIRNR006630"/>
    </source>
</evidence>
<dbReference type="Gene3D" id="3.40.50.620">
    <property type="entry name" value="HUPs"/>
    <property type="match status" value="1"/>
</dbReference>
<dbReference type="Gene3D" id="1.10.10.1140">
    <property type="entry name" value="Glutamine-dependent NAD+ synthetase, C-terminal domain"/>
    <property type="match status" value="1"/>
</dbReference>
<evidence type="ECO:0000256" key="4">
    <source>
        <dbReference type="ARBA" id="ARBA00023027"/>
    </source>
</evidence>
<sequence>MYAAAGEGESTTDLAWDGQTMIWENGVLLAESERFPRGERRCVADVDTGLLRAERLRMGTFDDNRRHHRGSAESFRRVEFRVDPPTGDLGLRREVERFPFVPSDPQRLQQDCYEAYNIQVAGLEQRLRALHYPKVVIGVSGGLDSTHALIVAARAMDRENRPRSDILAFTLPGFATGERTKGNAIALSKALGVTFEEIDIRDTAKLMLTEIDHPFGRGEAVYDVTFENVQAGLRTDYLFRIANQRGGIVLGTGDLSELALGWSTYGVGDQMSHYNVNGGVPKTLIQHLIRWVISSGQFDAEVCRVLQSVLDTEITPELVPAGEDEEIQRSEDTVGPYVLQDFSLFQVLRRGFGPAKIAFMAWHAWRDAGHGSWPPGFPDDERPAYPLSEIRRWLKVFAQRFYSFSQFKRSAVPNGPKVSAGGGLSPRGDWRAPSDMSARIWLDEIDREIPER</sequence>
<accession>A0A2S8BMB4</accession>
<evidence type="ECO:0000256" key="2">
    <source>
        <dbReference type="ARBA" id="ARBA00022741"/>
    </source>
</evidence>
<dbReference type="InterPro" id="IPR022310">
    <property type="entry name" value="NAD/GMP_synthase"/>
</dbReference>
<dbReference type="SUPFAM" id="SSF56317">
    <property type="entry name" value="Carbon-nitrogen hydrolase"/>
    <property type="match status" value="1"/>
</dbReference>
<evidence type="ECO:0000256" key="1">
    <source>
        <dbReference type="ARBA" id="ARBA00022598"/>
    </source>
</evidence>
<dbReference type="InterPro" id="IPR041856">
    <property type="entry name" value="NAD+_synth_C"/>
</dbReference>
<dbReference type="EMBL" id="PPEA01000281">
    <property type="protein sequence ID" value="PQM47768.1"/>
    <property type="molecule type" value="Genomic_DNA"/>
</dbReference>
<dbReference type="UniPathway" id="UPA00253">
    <property type="reaction ID" value="UER00334"/>
</dbReference>
<dbReference type="CDD" id="cd00553">
    <property type="entry name" value="NAD_synthase"/>
    <property type="match status" value="1"/>
</dbReference>
<reference evidence="7 8" key="1">
    <citation type="journal article" date="2017" name="Int. J. Syst. Evol. Microbiol.">
        <title>Mycobacterium talmoniae sp. nov., a slowly growing mycobacterium isolated from human respiratory samples.</title>
        <authorList>
            <person name="Davidson R.M."/>
            <person name="DeGroote M.A."/>
            <person name="Marola J.L."/>
            <person name="Buss S."/>
            <person name="Jones V."/>
            <person name="McNeil M.R."/>
            <person name="Freifeld A.G."/>
            <person name="Elaine Epperson L."/>
            <person name="Hasan N.A."/>
            <person name="Jackson M."/>
            <person name="Iwen P.C."/>
            <person name="Salfinger M."/>
            <person name="Strong M."/>
        </authorList>
    </citation>
    <scope>NUCLEOTIDE SEQUENCE [LARGE SCALE GENOMIC DNA]</scope>
    <source>
        <strain evidence="7 8">ATCC BAA-2683</strain>
    </source>
</reference>
<feature type="domain" description="NAD/GMP synthase" evidence="6">
    <location>
        <begin position="119"/>
        <end position="292"/>
    </location>
</feature>
<dbReference type="PANTHER" id="PTHR23090:SF9">
    <property type="entry name" value="GLUTAMINE-DEPENDENT NAD(+) SYNTHETASE"/>
    <property type="match status" value="1"/>
</dbReference>
<dbReference type="GO" id="GO:0003952">
    <property type="term" value="F:NAD+ synthase (glutamine-hydrolyzing) activity"/>
    <property type="evidence" value="ECO:0007669"/>
    <property type="project" value="UniProtKB-UniRule"/>
</dbReference>
<keyword evidence="4 5" id="KW-0520">NAD</keyword>
<dbReference type="InterPro" id="IPR014445">
    <property type="entry name" value="Gln-dep_NAD_synthase"/>
</dbReference>
<dbReference type="GO" id="GO:0005524">
    <property type="term" value="F:ATP binding"/>
    <property type="evidence" value="ECO:0007669"/>
    <property type="project" value="UniProtKB-UniRule"/>
</dbReference>
<evidence type="ECO:0000259" key="6">
    <source>
        <dbReference type="Pfam" id="PF02540"/>
    </source>
</evidence>
<dbReference type="AlphaFoldDB" id="A0A2S8BMB4"/>
<dbReference type="Proteomes" id="UP000238296">
    <property type="component" value="Unassembled WGS sequence"/>
</dbReference>
<dbReference type="GO" id="GO:0009435">
    <property type="term" value="P:NAD+ biosynthetic process"/>
    <property type="evidence" value="ECO:0007669"/>
    <property type="project" value="UniProtKB-UniRule"/>
</dbReference>
<dbReference type="FunFam" id="1.10.10.1140:FF:000001">
    <property type="entry name" value="Glutamine-dependent NAD(+) synthetase"/>
    <property type="match status" value="1"/>
</dbReference>
<evidence type="ECO:0000313" key="8">
    <source>
        <dbReference type="Proteomes" id="UP000238296"/>
    </source>
</evidence>
<dbReference type="InterPro" id="IPR003694">
    <property type="entry name" value="NAD_synthase"/>
</dbReference>
<dbReference type="GO" id="GO:0005737">
    <property type="term" value="C:cytoplasm"/>
    <property type="evidence" value="ECO:0007669"/>
    <property type="project" value="InterPro"/>
</dbReference>
<dbReference type="InterPro" id="IPR036526">
    <property type="entry name" value="C-N_Hydrolase_sf"/>
</dbReference>
<comment type="catalytic activity">
    <reaction evidence="5">
        <text>deamido-NAD(+) + L-glutamine + ATP + H2O = L-glutamate + AMP + diphosphate + NAD(+) + H(+)</text>
        <dbReference type="Rhea" id="RHEA:24384"/>
        <dbReference type="ChEBI" id="CHEBI:15377"/>
        <dbReference type="ChEBI" id="CHEBI:15378"/>
        <dbReference type="ChEBI" id="CHEBI:29985"/>
        <dbReference type="ChEBI" id="CHEBI:30616"/>
        <dbReference type="ChEBI" id="CHEBI:33019"/>
        <dbReference type="ChEBI" id="CHEBI:57540"/>
        <dbReference type="ChEBI" id="CHEBI:58359"/>
        <dbReference type="ChEBI" id="CHEBI:58437"/>
        <dbReference type="ChEBI" id="CHEBI:456215"/>
        <dbReference type="EC" id="6.3.5.1"/>
    </reaction>
</comment>
<keyword evidence="2 5" id="KW-0547">Nucleotide-binding</keyword>
<dbReference type="Pfam" id="PF02540">
    <property type="entry name" value="NAD_synthase"/>
    <property type="match status" value="1"/>
</dbReference>
<comment type="similarity">
    <text evidence="5">In the C-terminal section; belongs to the NAD synthetase family.</text>
</comment>